<gene>
    <name evidence="1" type="ORF">JYE49_10535</name>
</gene>
<name>A0AC61MV47_9FIRM</name>
<evidence type="ECO:0000313" key="1">
    <source>
        <dbReference type="EMBL" id="QUC66297.1"/>
    </source>
</evidence>
<dbReference type="Proteomes" id="UP000682782">
    <property type="component" value="Chromosome"/>
</dbReference>
<reference evidence="1" key="1">
    <citation type="submission" date="2021-01" db="EMBL/GenBank/DDBJ databases">
        <title>Complete genome sequence of Clostridiales bacterium R-7.</title>
        <authorList>
            <person name="Mahoney-Kurpe S.C."/>
            <person name="Palevich N."/>
            <person name="Koike S."/>
            <person name="Moon C.D."/>
            <person name="Attwood G.T."/>
        </authorList>
    </citation>
    <scope>NUCLEOTIDE SEQUENCE</scope>
    <source>
        <strain evidence="1">R-7</strain>
    </source>
</reference>
<dbReference type="EMBL" id="CP068393">
    <property type="protein sequence ID" value="QUC66297.1"/>
    <property type="molecule type" value="Genomic_DNA"/>
</dbReference>
<accession>A0AC61MV47</accession>
<organism evidence="1 2">
    <name type="scientific">Aristaeella hokkaidonensis</name>
    <dbReference type="NCBI Taxonomy" id="3046382"/>
    <lineage>
        <taxon>Bacteria</taxon>
        <taxon>Bacillati</taxon>
        <taxon>Bacillota</taxon>
        <taxon>Clostridia</taxon>
        <taxon>Eubacteriales</taxon>
        <taxon>Aristaeellaceae</taxon>
        <taxon>Aristaeella</taxon>
    </lineage>
</organism>
<evidence type="ECO:0000313" key="2">
    <source>
        <dbReference type="Proteomes" id="UP000682782"/>
    </source>
</evidence>
<keyword evidence="2" id="KW-1185">Reference proteome</keyword>
<sequence>MRKGTEMIRCHQPTLDELWFRESLMADPETMSYNNAWGGTIPFPRKKWESWYQYWIGNPEGKRFYRYLLDEETGEFVGEIAWHLDEKRNIHICDVIILAKYRNRGYGSEGIRLLCEAAKRSGIAILYDDIAADNPSWKLFLKNGFEISSRDDEVVMVRKVL</sequence>
<protein>
    <submittedName>
        <fullName evidence="1">GNAT family N-acetyltransferase</fullName>
    </submittedName>
</protein>
<proteinExistence type="predicted"/>